<comment type="domain">
    <text evidence="8">The N-terminal domain determines nucleotide recognition and specific binding, while the C-terminal domain determines the specific binding to the target protein.</text>
</comment>
<evidence type="ECO:0000256" key="8">
    <source>
        <dbReference type="HAMAP-Rule" id="MF_00316"/>
    </source>
</evidence>
<dbReference type="HAMAP" id="MF_00316">
    <property type="entry name" value="MobA"/>
    <property type="match status" value="1"/>
</dbReference>
<dbReference type="Gene3D" id="3.90.550.10">
    <property type="entry name" value="Spore Coat Polysaccharide Biosynthesis Protein SpsA, Chain A"/>
    <property type="match status" value="1"/>
</dbReference>
<keyword evidence="2 8" id="KW-0808">Transferase</keyword>
<dbReference type="Pfam" id="PF12804">
    <property type="entry name" value="NTP_transf_3"/>
    <property type="match status" value="1"/>
</dbReference>
<comment type="cofactor">
    <cofactor evidence="8">
        <name>Mg(2+)</name>
        <dbReference type="ChEBI" id="CHEBI:18420"/>
    </cofactor>
</comment>
<evidence type="ECO:0000313" key="11">
    <source>
        <dbReference type="Proteomes" id="UP000315440"/>
    </source>
</evidence>
<evidence type="ECO:0000259" key="9">
    <source>
        <dbReference type="Pfam" id="PF12804"/>
    </source>
</evidence>
<feature type="binding site" evidence="8">
    <location>
        <position position="102"/>
    </location>
    <ligand>
        <name>GTP</name>
        <dbReference type="ChEBI" id="CHEBI:37565"/>
    </ligand>
</feature>
<dbReference type="InterPro" id="IPR025877">
    <property type="entry name" value="MobA-like_NTP_Trfase"/>
</dbReference>
<dbReference type="GO" id="GO:0005525">
    <property type="term" value="F:GTP binding"/>
    <property type="evidence" value="ECO:0007669"/>
    <property type="project" value="UniProtKB-UniRule"/>
</dbReference>
<evidence type="ECO:0000256" key="1">
    <source>
        <dbReference type="ARBA" id="ARBA00022490"/>
    </source>
</evidence>
<evidence type="ECO:0000256" key="3">
    <source>
        <dbReference type="ARBA" id="ARBA00022723"/>
    </source>
</evidence>
<accession>A0A5C5ZGT1</accession>
<keyword evidence="11" id="KW-1185">Reference proteome</keyword>
<gene>
    <name evidence="8" type="primary">mobA</name>
    <name evidence="10" type="ORF">Mal64_38070</name>
</gene>
<keyword evidence="5 8" id="KW-0460">Magnesium</keyword>
<dbReference type="RefSeq" id="WP_146403262.1">
    <property type="nucleotide sequence ID" value="NZ_SJPQ01000005.1"/>
</dbReference>
<sequence length="205" mass="21553">MDGLGAIVLCGGRSSRMGADKATLRLPDGRTMLQAVLGSIGRVVSSGRMVCVAAEGQELGALPRDVAVAHDREPQRGPLEGFAAGLAALPAGVDRTLLLACDTPLLTARFCRLLVKHLSAEHDAVVPVIEGCEHPLTAAYRTGVREQVEAMLAADRLRARDLLAELRVRAITADEARAVDPSLGSLRSCNTPEELSALLETAAKS</sequence>
<evidence type="ECO:0000256" key="2">
    <source>
        <dbReference type="ARBA" id="ARBA00022679"/>
    </source>
</evidence>
<dbReference type="OrthoDB" id="9788394at2"/>
<dbReference type="GO" id="GO:0006777">
    <property type="term" value="P:Mo-molybdopterin cofactor biosynthetic process"/>
    <property type="evidence" value="ECO:0007669"/>
    <property type="project" value="UniProtKB-KW"/>
</dbReference>
<comment type="similarity">
    <text evidence="8">Belongs to the MobA family.</text>
</comment>
<keyword evidence="7 8" id="KW-0501">Molybdenum cofactor biosynthesis</keyword>
<evidence type="ECO:0000256" key="6">
    <source>
        <dbReference type="ARBA" id="ARBA00023134"/>
    </source>
</evidence>
<comment type="subcellular location">
    <subcellularLocation>
        <location evidence="8">Cytoplasm</location>
    </subcellularLocation>
</comment>
<comment type="function">
    <text evidence="8">Transfers a GMP moiety from GTP to Mo-molybdopterin (Mo-MPT) cofactor (Moco or molybdenum cofactor) to form Mo-molybdopterin guanine dinucleotide (Mo-MGD) cofactor.</text>
</comment>
<dbReference type="EMBL" id="SJPQ01000005">
    <property type="protein sequence ID" value="TWT86267.1"/>
    <property type="molecule type" value="Genomic_DNA"/>
</dbReference>
<dbReference type="Proteomes" id="UP000315440">
    <property type="component" value="Unassembled WGS sequence"/>
</dbReference>
<dbReference type="InterPro" id="IPR029044">
    <property type="entry name" value="Nucleotide-diphossugar_trans"/>
</dbReference>
<feature type="binding site" evidence="8">
    <location>
        <position position="71"/>
    </location>
    <ligand>
        <name>GTP</name>
        <dbReference type="ChEBI" id="CHEBI:37565"/>
    </ligand>
</feature>
<evidence type="ECO:0000256" key="5">
    <source>
        <dbReference type="ARBA" id="ARBA00022842"/>
    </source>
</evidence>
<dbReference type="CDD" id="cd02503">
    <property type="entry name" value="MobA"/>
    <property type="match status" value="1"/>
</dbReference>
<dbReference type="SUPFAM" id="SSF53448">
    <property type="entry name" value="Nucleotide-diphospho-sugar transferases"/>
    <property type="match status" value="1"/>
</dbReference>
<comment type="caution">
    <text evidence="10">The sequence shown here is derived from an EMBL/GenBank/DDBJ whole genome shotgun (WGS) entry which is preliminary data.</text>
</comment>
<feature type="binding site" evidence="8">
    <location>
        <begin position="9"/>
        <end position="11"/>
    </location>
    <ligand>
        <name>GTP</name>
        <dbReference type="ChEBI" id="CHEBI:37565"/>
    </ligand>
</feature>
<dbReference type="PANTHER" id="PTHR19136">
    <property type="entry name" value="MOLYBDENUM COFACTOR GUANYLYLTRANSFERASE"/>
    <property type="match status" value="1"/>
</dbReference>
<comment type="caution">
    <text evidence="8">Lacks conserved residue(s) required for the propagation of feature annotation.</text>
</comment>
<feature type="binding site" evidence="8">
    <location>
        <position position="102"/>
    </location>
    <ligand>
        <name>Mg(2+)</name>
        <dbReference type="ChEBI" id="CHEBI:18420"/>
    </ligand>
</feature>
<keyword evidence="1 8" id="KW-0963">Cytoplasm</keyword>
<dbReference type="GO" id="GO:0046872">
    <property type="term" value="F:metal ion binding"/>
    <property type="evidence" value="ECO:0007669"/>
    <property type="project" value="UniProtKB-KW"/>
</dbReference>
<evidence type="ECO:0000313" key="10">
    <source>
        <dbReference type="EMBL" id="TWT86267.1"/>
    </source>
</evidence>
<dbReference type="EC" id="2.7.7.77" evidence="8"/>
<keyword evidence="3 8" id="KW-0479">Metal-binding</keyword>
<dbReference type="PANTHER" id="PTHR19136:SF81">
    <property type="entry name" value="MOLYBDENUM COFACTOR GUANYLYLTRANSFERASE"/>
    <property type="match status" value="1"/>
</dbReference>
<dbReference type="AlphaFoldDB" id="A0A5C5ZGT1"/>
<evidence type="ECO:0000256" key="4">
    <source>
        <dbReference type="ARBA" id="ARBA00022741"/>
    </source>
</evidence>
<reference evidence="10 11" key="1">
    <citation type="submission" date="2019-02" db="EMBL/GenBank/DDBJ databases">
        <title>Deep-cultivation of Planctomycetes and their phenomic and genomic characterization uncovers novel biology.</title>
        <authorList>
            <person name="Wiegand S."/>
            <person name="Jogler M."/>
            <person name="Boedeker C."/>
            <person name="Pinto D."/>
            <person name="Vollmers J."/>
            <person name="Rivas-Marin E."/>
            <person name="Kohn T."/>
            <person name="Peeters S.H."/>
            <person name="Heuer A."/>
            <person name="Rast P."/>
            <person name="Oberbeckmann S."/>
            <person name="Bunk B."/>
            <person name="Jeske O."/>
            <person name="Meyerdierks A."/>
            <person name="Storesund J.E."/>
            <person name="Kallscheuer N."/>
            <person name="Luecker S."/>
            <person name="Lage O.M."/>
            <person name="Pohl T."/>
            <person name="Merkel B.J."/>
            <person name="Hornburger P."/>
            <person name="Mueller R.-W."/>
            <person name="Bruemmer F."/>
            <person name="Labrenz M."/>
            <person name="Spormann A.M."/>
            <person name="Op Den Camp H."/>
            <person name="Overmann J."/>
            <person name="Amann R."/>
            <person name="Jetten M.S.M."/>
            <person name="Mascher T."/>
            <person name="Medema M.H."/>
            <person name="Devos D.P."/>
            <person name="Kaster A.-K."/>
            <person name="Ovreas L."/>
            <person name="Rohde M."/>
            <person name="Galperin M.Y."/>
            <person name="Jogler C."/>
        </authorList>
    </citation>
    <scope>NUCLEOTIDE SEQUENCE [LARGE SCALE GENOMIC DNA]</scope>
    <source>
        <strain evidence="10 11">Mal64</strain>
    </source>
</reference>
<name>A0A5C5ZGT1_9BACT</name>
<keyword evidence="4 8" id="KW-0547">Nucleotide-binding</keyword>
<keyword evidence="6 8" id="KW-0342">GTP-binding</keyword>
<proteinExistence type="inferred from homology"/>
<dbReference type="GO" id="GO:0061603">
    <property type="term" value="F:molybdenum cofactor guanylyltransferase activity"/>
    <property type="evidence" value="ECO:0007669"/>
    <property type="project" value="UniProtKB-EC"/>
</dbReference>
<evidence type="ECO:0000256" key="7">
    <source>
        <dbReference type="ARBA" id="ARBA00023150"/>
    </source>
</evidence>
<comment type="catalytic activity">
    <reaction evidence="8">
        <text>Mo-molybdopterin + GTP + H(+) = Mo-molybdopterin guanine dinucleotide + diphosphate</text>
        <dbReference type="Rhea" id="RHEA:34243"/>
        <dbReference type="ChEBI" id="CHEBI:15378"/>
        <dbReference type="ChEBI" id="CHEBI:33019"/>
        <dbReference type="ChEBI" id="CHEBI:37565"/>
        <dbReference type="ChEBI" id="CHEBI:71302"/>
        <dbReference type="ChEBI" id="CHEBI:71310"/>
        <dbReference type="EC" id="2.7.7.77"/>
    </reaction>
</comment>
<organism evidence="10 11">
    <name type="scientific">Pseudobythopirellula maris</name>
    <dbReference type="NCBI Taxonomy" id="2527991"/>
    <lineage>
        <taxon>Bacteria</taxon>
        <taxon>Pseudomonadati</taxon>
        <taxon>Planctomycetota</taxon>
        <taxon>Planctomycetia</taxon>
        <taxon>Pirellulales</taxon>
        <taxon>Lacipirellulaceae</taxon>
        <taxon>Pseudobythopirellula</taxon>
    </lineage>
</organism>
<dbReference type="GO" id="GO:0005737">
    <property type="term" value="C:cytoplasm"/>
    <property type="evidence" value="ECO:0007669"/>
    <property type="project" value="UniProtKB-SubCell"/>
</dbReference>
<dbReference type="InterPro" id="IPR013482">
    <property type="entry name" value="Molybde_CF_guanTrfase"/>
</dbReference>
<protein>
    <recommendedName>
        <fullName evidence="8">Probable molybdenum cofactor guanylyltransferase</fullName>
        <shortName evidence="8">MoCo guanylyltransferase</shortName>
        <ecNumber evidence="8">2.7.7.77</ecNumber>
    </recommendedName>
    <alternativeName>
        <fullName evidence="8">GTP:molybdopterin guanylyltransferase</fullName>
    </alternativeName>
    <alternativeName>
        <fullName evidence="8">Mo-MPT guanylyltransferase</fullName>
    </alternativeName>
    <alternativeName>
        <fullName evidence="8">Molybdopterin guanylyltransferase</fullName>
    </alternativeName>
    <alternativeName>
        <fullName evidence="8">Molybdopterin-guanine dinucleotide synthase</fullName>
        <shortName evidence="8">MGD synthase</shortName>
    </alternativeName>
</protein>
<feature type="domain" description="MobA-like NTP transferase" evidence="9">
    <location>
        <begin position="6"/>
        <end position="166"/>
    </location>
</feature>